<keyword evidence="2" id="KW-1185">Reference proteome</keyword>
<sequence length="190" mass="21466">MSKRFFSIYCPSFLCSFRGQTSLSLQSPRNRCSTAQPTAIQRSFPPLIGTSWQYFALLEGALRLPNRTTAPSIFSSLGKQTDLRLGGLFGNHVQSFQELLHLQLLQPTQFPYHPEMSSLQSTLSKLLPTGVPAGRGRLCLLHDLRGLEDYLKPCSYFTAELVYAFRSRHATLSSTLCWTFDLRILIVFLL</sequence>
<accession>A0ABR4LLH3</accession>
<dbReference type="GeneID" id="98140297"/>
<name>A0ABR4LLH3_9EURO</name>
<proteinExistence type="predicted"/>
<dbReference type="Proteomes" id="UP001610432">
    <property type="component" value="Unassembled WGS sequence"/>
</dbReference>
<evidence type="ECO:0000313" key="2">
    <source>
        <dbReference type="Proteomes" id="UP001610432"/>
    </source>
</evidence>
<dbReference type="RefSeq" id="XP_070884367.1">
    <property type="nucleotide sequence ID" value="XM_071025225.1"/>
</dbReference>
<comment type="caution">
    <text evidence="1">The sequence shown here is derived from an EMBL/GenBank/DDBJ whole genome shotgun (WGS) entry which is preliminary data.</text>
</comment>
<reference evidence="1 2" key="1">
    <citation type="submission" date="2024-07" db="EMBL/GenBank/DDBJ databases">
        <title>Section-level genome sequencing and comparative genomics of Aspergillus sections Usti and Cavernicolus.</title>
        <authorList>
            <consortium name="Lawrence Berkeley National Laboratory"/>
            <person name="Nybo J.L."/>
            <person name="Vesth T.C."/>
            <person name="Theobald S."/>
            <person name="Frisvad J.C."/>
            <person name="Larsen T.O."/>
            <person name="Kjaerboelling I."/>
            <person name="Rothschild-Mancinelli K."/>
            <person name="Lyhne E.K."/>
            <person name="Kogle M.E."/>
            <person name="Barry K."/>
            <person name="Clum A."/>
            <person name="Na H."/>
            <person name="Ledsgaard L."/>
            <person name="Lin J."/>
            <person name="Lipzen A."/>
            <person name="Kuo A."/>
            <person name="Riley R."/>
            <person name="Mondo S."/>
            <person name="Labutti K."/>
            <person name="Haridas S."/>
            <person name="Pangalinan J."/>
            <person name="Salamov A.A."/>
            <person name="Simmons B.A."/>
            <person name="Magnuson J.K."/>
            <person name="Chen J."/>
            <person name="Drula E."/>
            <person name="Henrissat B."/>
            <person name="Wiebenga A."/>
            <person name="Lubbers R.J."/>
            <person name="Gomes A.C."/>
            <person name="Macurrencykelacurrency M.R."/>
            <person name="Stajich J."/>
            <person name="Grigoriev I.V."/>
            <person name="Mortensen U.H."/>
            <person name="De Vries R.P."/>
            <person name="Baker S.E."/>
            <person name="Andersen M.R."/>
        </authorList>
    </citation>
    <scope>NUCLEOTIDE SEQUENCE [LARGE SCALE GENOMIC DNA]</scope>
    <source>
        <strain evidence="1 2">CBS 449.75</strain>
    </source>
</reference>
<dbReference type="EMBL" id="JBFXLQ010000032">
    <property type="protein sequence ID" value="KAL2865388.1"/>
    <property type="molecule type" value="Genomic_DNA"/>
</dbReference>
<gene>
    <name evidence="1" type="ORF">BJX67DRAFT_183656</name>
</gene>
<protein>
    <submittedName>
        <fullName evidence="1">Uncharacterized protein</fullName>
    </submittedName>
</protein>
<evidence type="ECO:0000313" key="1">
    <source>
        <dbReference type="EMBL" id="KAL2865388.1"/>
    </source>
</evidence>
<organism evidence="1 2">
    <name type="scientific">Aspergillus lucknowensis</name>
    <dbReference type="NCBI Taxonomy" id="176173"/>
    <lineage>
        <taxon>Eukaryota</taxon>
        <taxon>Fungi</taxon>
        <taxon>Dikarya</taxon>
        <taxon>Ascomycota</taxon>
        <taxon>Pezizomycotina</taxon>
        <taxon>Eurotiomycetes</taxon>
        <taxon>Eurotiomycetidae</taxon>
        <taxon>Eurotiales</taxon>
        <taxon>Aspergillaceae</taxon>
        <taxon>Aspergillus</taxon>
        <taxon>Aspergillus subgen. Nidulantes</taxon>
    </lineage>
</organism>